<gene>
    <name evidence="1" type="ORF">LARSCL_LOCUS19955</name>
</gene>
<organism evidence="1 2">
    <name type="scientific">Larinioides sclopetarius</name>
    <dbReference type="NCBI Taxonomy" id="280406"/>
    <lineage>
        <taxon>Eukaryota</taxon>
        <taxon>Metazoa</taxon>
        <taxon>Ecdysozoa</taxon>
        <taxon>Arthropoda</taxon>
        <taxon>Chelicerata</taxon>
        <taxon>Arachnida</taxon>
        <taxon>Araneae</taxon>
        <taxon>Araneomorphae</taxon>
        <taxon>Entelegynae</taxon>
        <taxon>Araneoidea</taxon>
        <taxon>Araneidae</taxon>
        <taxon>Larinioides</taxon>
    </lineage>
</organism>
<evidence type="ECO:0000313" key="1">
    <source>
        <dbReference type="EMBL" id="CAL1296827.1"/>
    </source>
</evidence>
<evidence type="ECO:0000313" key="2">
    <source>
        <dbReference type="Proteomes" id="UP001497382"/>
    </source>
</evidence>
<sequence length="59" mass="6842">MRLPVTPDPSEECFRYLRNRLRSSLSKERNGAAICISKGVLQEEIFEQGCLTKTNRRNE</sequence>
<keyword evidence="2" id="KW-1185">Reference proteome</keyword>
<reference evidence="1 2" key="1">
    <citation type="submission" date="2024-04" db="EMBL/GenBank/DDBJ databases">
        <authorList>
            <person name="Rising A."/>
            <person name="Reimegard J."/>
            <person name="Sonavane S."/>
            <person name="Akerstrom W."/>
            <person name="Nylinder S."/>
            <person name="Hedman E."/>
            <person name="Kallberg Y."/>
        </authorList>
    </citation>
    <scope>NUCLEOTIDE SEQUENCE [LARGE SCALE GENOMIC DNA]</scope>
</reference>
<comment type="caution">
    <text evidence="1">The sequence shown here is derived from an EMBL/GenBank/DDBJ whole genome shotgun (WGS) entry which is preliminary data.</text>
</comment>
<protein>
    <submittedName>
        <fullName evidence="1">Uncharacterized protein</fullName>
    </submittedName>
</protein>
<feature type="non-terminal residue" evidence="1">
    <location>
        <position position="59"/>
    </location>
</feature>
<dbReference type="EMBL" id="CAXIEN010000405">
    <property type="protein sequence ID" value="CAL1296827.1"/>
    <property type="molecule type" value="Genomic_DNA"/>
</dbReference>
<accession>A0AAV2BKT9</accession>
<dbReference type="AlphaFoldDB" id="A0AAV2BKT9"/>
<dbReference type="Proteomes" id="UP001497382">
    <property type="component" value="Unassembled WGS sequence"/>
</dbReference>
<name>A0AAV2BKT9_9ARAC</name>
<proteinExistence type="predicted"/>